<dbReference type="InterPro" id="IPR036388">
    <property type="entry name" value="WH-like_DNA-bd_sf"/>
</dbReference>
<evidence type="ECO:0000313" key="1">
    <source>
        <dbReference type="EMBL" id="GGH81078.1"/>
    </source>
</evidence>
<comment type="caution">
    <text evidence="1">The sequence shown here is derived from an EMBL/GenBank/DDBJ whole genome shotgun (WGS) entry which is preliminary data.</text>
</comment>
<proteinExistence type="predicted"/>
<accession>A0A8J2ZVQ1</accession>
<dbReference type="Gene3D" id="1.10.10.10">
    <property type="entry name" value="Winged helix-like DNA-binding domain superfamily/Winged helix DNA-binding domain"/>
    <property type="match status" value="1"/>
</dbReference>
<dbReference type="Proteomes" id="UP000656813">
    <property type="component" value="Unassembled WGS sequence"/>
</dbReference>
<protein>
    <submittedName>
        <fullName evidence="1">Uncharacterized protein</fullName>
    </submittedName>
</protein>
<evidence type="ECO:0000313" key="2">
    <source>
        <dbReference type="Proteomes" id="UP000656813"/>
    </source>
</evidence>
<organism evidence="1 2">
    <name type="scientific">Pullulanibacillus pueri</name>
    <dbReference type="NCBI Taxonomy" id="1437324"/>
    <lineage>
        <taxon>Bacteria</taxon>
        <taxon>Bacillati</taxon>
        <taxon>Bacillota</taxon>
        <taxon>Bacilli</taxon>
        <taxon>Bacillales</taxon>
        <taxon>Sporolactobacillaceae</taxon>
        <taxon>Pullulanibacillus</taxon>
    </lineage>
</organism>
<gene>
    <name evidence="1" type="ORF">GCM10007096_18440</name>
</gene>
<dbReference type="EMBL" id="BMFV01000011">
    <property type="protein sequence ID" value="GGH81078.1"/>
    <property type="molecule type" value="Genomic_DNA"/>
</dbReference>
<dbReference type="RefSeq" id="WP_188497107.1">
    <property type="nucleotide sequence ID" value="NZ_BMFV01000011.1"/>
</dbReference>
<reference evidence="1" key="2">
    <citation type="submission" date="2020-09" db="EMBL/GenBank/DDBJ databases">
        <authorList>
            <person name="Sun Q."/>
            <person name="Zhou Y."/>
        </authorList>
    </citation>
    <scope>NUCLEOTIDE SEQUENCE</scope>
    <source>
        <strain evidence="1">CGMCC 1.12777</strain>
    </source>
</reference>
<dbReference type="AlphaFoldDB" id="A0A8J2ZVQ1"/>
<sequence length="61" mass="6945">MKTSERMLEAIIILTEQMGAPPTNSERRDFVGLKSASAAHIDLNRLKRRSKPRIIRVLKEA</sequence>
<name>A0A8J2ZVQ1_9BACL</name>
<reference evidence="1" key="1">
    <citation type="journal article" date="2014" name="Int. J. Syst. Evol. Microbiol.">
        <title>Complete genome sequence of Corynebacterium casei LMG S-19264T (=DSM 44701T), isolated from a smear-ripened cheese.</title>
        <authorList>
            <consortium name="US DOE Joint Genome Institute (JGI-PGF)"/>
            <person name="Walter F."/>
            <person name="Albersmeier A."/>
            <person name="Kalinowski J."/>
            <person name="Ruckert C."/>
        </authorList>
    </citation>
    <scope>NUCLEOTIDE SEQUENCE</scope>
    <source>
        <strain evidence="1">CGMCC 1.12777</strain>
    </source>
</reference>
<keyword evidence="2" id="KW-1185">Reference proteome</keyword>